<dbReference type="PANTHER" id="PTHR42643">
    <property type="entry name" value="IONOTROPIC RECEPTOR 20A-RELATED"/>
    <property type="match status" value="1"/>
</dbReference>
<keyword evidence="2" id="KW-1003">Cell membrane</keyword>
<dbReference type="Proteomes" id="UP001652680">
    <property type="component" value="Unassembled WGS sequence"/>
</dbReference>
<keyword evidence="6" id="KW-0675">Receptor</keyword>
<dbReference type="GeneID" id="108049196"/>
<evidence type="ECO:0000256" key="6">
    <source>
        <dbReference type="ARBA" id="ARBA00023170"/>
    </source>
</evidence>
<dbReference type="Gene3D" id="1.10.287.70">
    <property type="match status" value="1"/>
</dbReference>
<dbReference type="SUPFAM" id="SSF53850">
    <property type="entry name" value="Periplasmic binding protein-like II"/>
    <property type="match status" value="1"/>
</dbReference>
<reference evidence="12" key="2">
    <citation type="submission" date="2025-04" db="UniProtKB">
        <authorList>
            <consortium name="RefSeq"/>
        </authorList>
    </citation>
    <scope>IDENTIFICATION</scope>
</reference>
<gene>
    <name evidence="12" type="primary">LOC108049196</name>
    <name evidence="10" type="synonym">108049196</name>
</gene>
<reference evidence="11" key="1">
    <citation type="journal article" date="2021" name="Elife">
        <title>Highly contiguous assemblies of 101 drosophilid genomes.</title>
        <authorList>
            <person name="Kim B.Y."/>
            <person name="Wang J.R."/>
            <person name="Miller D.E."/>
            <person name="Barmina O."/>
            <person name="Delaney E."/>
            <person name="Thompson A."/>
            <person name="Comeault A.A."/>
            <person name="Peede D."/>
            <person name="D'Agostino E.R."/>
            <person name="Pelaez J."/>
            <person name="Aguilar J.M."/>
            <person name="Haji D."/>
            <person name="Matsunaga T."/>
            <person name="Armstrong E.E."/>
            <person name="Zych M."/>
            <person name="Ogawa Y."/>
            <person name="Stamenkovic-Radak M."/>
            <person name="Jelic M."/>
            <person name="Veselinovic M.S."/>
            <person name="Tanaskovic M."/>
            <person name="Eric P."/>
            <person name="Gao J.J."/>
            <person name="Katoh T.K."/>
            <person name="Toda M.J."/>
            <person name="Watabe H."/>
            <person name="Watada M."/>
            <person name="Davis J.S."/>
            <person name="Moyle L.C."/>
            <person name="Manoli G."/>
            <person name="Bertolini E."/>
            <person name="Kostal V."/>
            <person name="Hawley R.S."/>
            <person name="Takahashi A."/>
            <person name="Jones C.D."/>
            <person name="Price D.K."/>
            <person name="Whiteman N."/>
            <person name="Kopp A."/>
            <person name="Matute D.R."/>
            <person name="Petrov D.A."/>
        </authorList>
    </citation>
    <scope>NUCLEOTIDE SEQUENCE [LARGE SCALE GENOMIC DNA]</scope>
</reference>
<keyword evidence="7" id="KW-0325">Glycoprotein</keyword>
<evidence type="ECO:0000256" key="9">
    <source>
        <dbReference type="SAM" id="SignalP"/>
    </source>
</evidence>
<protein>
    <submittedName>
        <fullName evidence="12">LOW QUALITY PROTEIN: uncharacterized protein LOC108049196</fullName>
    </submittedName>
</protein>
<dbReference type="EnsemblMetazoa" id="XM_017130311.1">
    <property type="protein sequence ID" value="XP_016985800.1"/>
    <property type="gene ID" value="LOC108049196"/>
</dbReference>
<evidence type="ECO:0000256" key="4">
    <source>
        <dbReference type="ARBA" id="ARBA00022989"/>
    </source>
</evidence>
<evidence type="ECO:0000256" key="3">
    <source>
        <dbReference type="ARBA" id="ARBA00022692"/>
    </source>
</evidence>
<dbReference type="AlphaFoldDB" id="A0A6P4F5T5"/>
<evidence type="ECO:0000256" key="5">
    <source>
        <dbReference type="ARBA" id="ARBA00023136"/>
    </source>
</evidence>
<organism evidence="12">
    <name type="scientific">Drosophila rhopaloa</name>
    <name type="common">Fruit fly</name>
    <dbReference type="NCBI Taxonomy" id="1041015"/>
    <lineage>
        <taxon>Eukaryota</taxon>
        <taxon>Metazoa</taxon>
        <taxon>Ecdysozoa</taxon>
        <taxon>Arthropoda</taxon>
        <taxon>Hexapoda</taxon>
        <taxon>Insecta</taxon>
        <taxon>Pterygota</taxon>
        <taxon>Neoptera</taxon>
        <taxon>Endopterygota</taxon>
        <taxon>Diptera</taxon>
        <taxon>Brachycera</taxon>
        <taxon>Muscomorpha</taxon>
        <taxon>Ephydroidea</taxon>
        <taxon>Drosophilidae</taxon>
        <taxon>Drosophila</taxon>
        <taxon>Sophophora</taxon>
    </lineage>
</organism>
<feature type="chain" id="PRO_5028145026" evidence="9">
    <location>
        <begin position="19"/>
        <end position="561"/>
    </location>
</feature>
<name>A0A6P4F5T5_DRORH</name>
<evidence type="ECO:0000256" key="7">
    <source>
        <dbReference type="ARBA" id="ARBA00023180"/>
    </source>
</evidence>
<keyword evidence="4 8" id="KW-1133">Transmembrane helix</keyword>
<evidence type="ECO:0000313" key="12">
    <source>
        <dbReference type="RefSeq" id="XP_016985800.1"/>
    </source>
</evidence>
<proteinExistence type="predicted"/>
<dbReference type="RefSeq" id="XP_016985800.1">
    <property type="nucleotide sequence ID" value="XM_017130311.1"/>
</dbReference>
<evidence type="ECO:0000256" key="8">
    <source>
        <dbReference type="SAM" id="Phobius"/>
    </source>
</evidence>
<keyword evidence="5 8" id="KW-0472">Membrane</keyword>
<dbReference type="GO" id="GO:0005886">
    <property type="term" value="C:plasma membrane"/>
    <property type="evidence" value="ECO:0007669"/>
    <property type="project" value="UniProtKB-SubCell"/>
</dbReference>
<dbReference type="PANTHER" id="PTHR42643:SF41">
    <property type="entry name" value="IONOTROPIC RECEPTOR 20A-RELATED"/>
    <property type="match status" value="1"/>
</dbReference>
<feature type="signal peptide" evidence="9">
    <location>
        <begin position="1"/>
        <end position="18"/>
    </location>
</feature>
<dbReference type="CTD" id="36257"/>
<keyword evidence="3 8" id="KW-0812">Transmembrane</keyword>
<sequence>MSLPKTFLVFIFLRLVSPNPDTIINQLSMALNIKTQIYFGYTMESFEGLNLVTSQPKLLIFHNISEEFKNQFDEPVLVIINLENDLDFNLRTVEVLRSYLTDRQYNDIVLIDKDTQAKKSYMEIGKAYWDAGFPYVVIYNSKEELLSIKPYPYLEIRPTNLTHYVKSRNNHNLMGYPMRVLVSNDPPHCFADEKEPQNSPNRYKGSIITILKIFADHLNATFQAVPFPELQRYSTNECLQIISDNITDACGSIFIKTFKYATSQPVRMNRVALMAPFGNPIDKFYYFFRPFDLYIWIGIGLIVVYISVMGSLLHRWHFKEWNMGQYILLAIQTLLNRELSLPQCSSGSKCMLLLLLFAIGFILSNFYVSLLSMMLTTKLYQRPIENLADLKAANVNILLQTHDIKPSSVYGSSEELRERFLLVEESLQKERKEGLDPHYAYADSEDRMDFYLYQQKFLRRRRMKKLPNPVGYTWAVQVIKQNWVLEKNYNYHVQRLFETGWQNKLAEDVHELAVRAGFLHFFPTQTETIEPLRLEDIVMAAMVLGGGHALAGICFLGELLA</sequence>
<dbReference type="InterPro" id="IPR052192">
    <property type="entry name" value="Insect_Ionotropic_Sensory_Rcpt"/>
</dbReference>
<keyword evidence="11" id="KW-1185">Reference proteome</keyword>
<evidence type="ECO:0000256" key="2">
    <source>
        <dbReference type="ARBA" id="ARBA00022475"/>
    </source>
</evidence>
<dbReference type="OrthoDB" id="7912094at2759"/>
<comment type="subcellular location">
    <subcellularLocation>
        <location evidence="1">Cell membrane</location>
        <topology evidence="1">Multi-pass membrane protein</topology>
    </subcellularLocation>
</comment>
<feature type="transmembrane region" description="Helical" evidence="8">
    <location>
        <begin position="352"/>
        <end position="375"/>
    </location>
</feature>
<keyword evidence="9" id="KW-0732">Signal</keyword>
<feature type="transmembrane region" description="Helical" evidence="8">
    <location>
        <begin position="293"/>
        <end position="313"/>
    </location>
</feature>
<accession>A0A6P4F5T5</accession>
<reference evidence="10" key="3">
    <citation type="submission" date="2025-05" db="UniProtKB">
        <authorList>
            <consortium name="EnsemblMetazoa"/>
        </authorList>
    </citation>
    <scope>IDENTIFICATION</scope>
</reference>
<evidence type="ECO:0000313" key="11">
    <source>
        <dbReference type="Proteomes" id="UP001652680"/>
    </source>
</evidence>
<evidence type="ECO:0000313" key="10">
    <source>
        <dbReference type="EnsemblMetazoa" id="XP_016985800.1"/>
    </source>
</evidence>
<evidence type="ECO:0000256" key="1">
    <source>
        <dbReference type="ARBA" id="ARBA00004651"/>
    </source>
</evidence>